<dbReference type="OrthoDB" id="1411058at2"/>
<keyword evidence="2" id="KW-1185">Reference proteome</keyword>
<dbReference type="EMBL" id="PDUD01000023">
    <property type="protein sequence ID" value="PHN05104.1"/>
    <property type="molecule type" value="Genomic_DNA"/>
</dbReference>
<evidence type="ECO:0000313" key="1">
    <source>
        <dbReference type="EMBL" id="PHN05104.1"/>
    </source>
</evidence>
<accession>A0A2D0N9B1</accession>
<name>A0A2D0N9B1_FLAN2</name>
<evidence type="ECO:0000313" key="2">
    <source>
        <dbReference type="Proteomes" id="UP000223913"/>
    </source>
</evidence>
<comment type="caution">
    <text evidence="1">The sequence shown here is derived from an EMBL/GenBank/DDBJ whole genome shotgun (WGS) entry which is preliminary data.</text>
</comment>
<dbReference type="InterPro" id="IPR010732">
    <property type="entry name" value="T6SS_TssG-like"/>
</dbReference>
<dbReference type="Pfam" id="PF06996">
    <property type="entry name" value="T6SS_TssG"/>
    <property type="match status" value="1"/>
</dbReference>
<dbReference type="Proteomes" id="UP000223913">
    <property type="component" value="Unassembled WGS sequence"/>
</dbReference>
<proteinExistence type="predicted"/>
<protein>
    <submittedName>
        <fullName evidence="1">Uncharacterized protein</fullName>
    </submittedName>
</protein>
<sequence>MAGNYAQELDLKAEILLNFLMEEFDLFQERVKINHKGAKKRRTGKDVLDFEIDEQLAALEITLSRNSLFDTLPQHLLLSSREGESTNAEERSKLITDQIESWKKFFSPFEKILFLTLADIARMDDLSHPIFINQLITFWGLQDYESLLDKEELFHLLYWLPRAHKVQHDLSLIAKCFQQILSNTVVIETTDPIGYKIERSMLKGLGEAYLGVDCILGEVYMDGVPAVEIRICDLDNSKFYEYHPSGNKRKILEKILIPVFLPSETSFKIKLLINKKTELDFSLPKERGQNQFSSILGYTTNI</sequence>
<gene>
    <name evidence="1" type="ORF">CRP01_18965</name>
</gene>
<dbReference type="RefSeq" id="WP_099151651.1">
    <property type="nucleotide sequence ID" value="NZ_PDUD01000023.1"/>
</dbReference>
<reference evidence="1 2" key="1">
    <citation type="submission" date="2017-10" db="EMBL/GenBank/DDBJ databases">
        <title>The draft genome sequence of Lewinella nigricans NBRC 102662.</title>
        <authorList>
            <person name="Wang K."/>
        </authorList>
    </citation>
    <scope>NUCLEOTIDE SEQUENCE [LARGE SCALE GENOMIC DNA]</scope>
    <source>
        <strain evidence="1 2">NBRC 102662</strain>
    </source>
</reference>
<organism evidence="1 2">
    <name type="scientific">Flavilitoribacter nigricans (strain ATCC 23147 / DSM 23189 / NBRC 102662 / NCIMB 1420 / SS-2)</name>
    <name type="common">Lewinella nigricans</name>
    <dbReference type="NCBI Taxonomy" id="1122177"/>
    <lineage>
        <taxon>Bacteria</taxon>
        <taxon>Pseudomonadati</taxon>
        <taxon>Bacteroidota</taxon>
        <taxon>Saprospiria</taxon>
        <taxon>Saprospirales</taxon>
        <taxon>Lewinellaceae</taxon>
        <taxon>Flavilitoribacter</taxon>
    </lineage>
</organism>
<dbReference type="AlphaFoldDB" id="A0A2D0N9B1"/>